<dbReference type="InterPro" id="IPR004101">
    <property type="entry name" value="Mur_ligase_C"/>
</dbReference>
<organism evidence="3 4">
    <name type="scientific">Roseovarius aestuarii</name>
    <dbReference type="NCBI Taxonomy" id="475083"/>
    <lineage>
        <taxon>Bacteria</taxon>
        <taxon>Pseudomonadati</taxon>
        <taxon>Pseudomonadota</taxon>
        <taxon>Alphaproteobacteria</taxon>
        <taxon>Rhodobacterales</taxon>
        <taxon>Roseobacteraceae</taxon>
        <taxon>Roseovarius</taxon>
    </lineage>
</organism>
<dbReference type="Gene3D" id="3.40.1190.10">
    <property type="entry name" value="Mur-like, catalytic domain"/>
    <property type="match status" value="1"/>
</dbReference>
<dbReference type="EC" id="6.3.2.29" evidence="3"/>
<dbReference type="SUPFAM" id="SSF53623">
    <property type="entry name" value="MurD-like peptide ligases, catalytic domain"/>
    <property type="match status" value="1"/>
</dbReference>
<evidence type="ECO:0000313" key="3">
    <source>
        <dbReference type="EMBL" id="SMC11681.1"/>
    </source>
</evidence>
<dbReference type="InterPro" id="IPR013221">
    <property type="entry name" value="Mur_ligase_cen"/>
</dbReference>
<keyword evidence="4" id="KW-1185">Reference proteome</keyword>
<dbReference type="GO" id="GO:0005524">
    <property type="term" value="F:ATP binding"/>
    <property type="evidence" value="ECO:0007669"/>
    <property type="project" value="InterPro"/>
</dbReference>
<dbReference type="InterPro" id="IPR036565">
    <property type="entry name" value="Mur-like_cat_sf"/>
</dbReference>
<reference evidence="3 4" key="1">
    <citation type="submission" date="2017-03" db="EMBL/GenBank/DDBJ databases">
        <authorList>
            <person name="Afonso C.L."/>
            <person name="Miller P.J."/>
            <person name="Scott M.A."/>
            <person name="Spackman E."/>
            <person name="Goraichik I."/>
            <person name="Dimitrov K.M."/>
            <person name="Suarez D.L."/>
            <person name="Swayne D.E."/>
        </authorList>
    </citation>
    <scope>NUCLEOTIDE SEQUENCE [LARGE SCALE GENOMIC DNA]</scope>
    <source>
        <strain evidence="3 4">CECT 7745</strain>
    </source>
</reference>
<feature type="domain" description="Mur ligase central" evidence="2">
    <location>
        <begin position="200"/>
        <end position="410"/>
    </location>
</feature>
<dbReference type="Pfam" id="PF02875">
    <property type="entry name" value="Mur_ligase_C"/>
    <property type="match status" value="1"/>
</dbReference>
<dbReference type="EMBL" id="FWXB01000004">
    <property type="protein sequence ID" value="SMC11681.1"/>
    <property type="molecule type" value="Genomic_DNA"/>
</dbReference>
<protein>
    <submittedName>
        <fullName evidence="3">Cyanophycin synthetase</fullName>
        <ecNumber evidence="3">6.3.2.29</ecNumber>
    </submittedName>
</protein>
<dbReference type="AlphaFoldDB" id="A0A1X7BQ10"/>
<sequence length="580" mass="62342">MIVDNVEDIENALTINIPSSDALRLEDSRRLTGPGLLWDHVGAVLEVHYSGIDPARVATLWRTHARRVLDAIGWPDQLITERGFENGHNLAISAPMDQLYSAIFAAETAWHFGAAELLGVAAGDFDRMIADLKSVMTREAHPELIRLIEAGQGRGVEVLCDDDEVSVGHGSGSEVWPVNELPDPADVEWSRLHNVPVALITGTNGKTTTTRLCAAIAAAAGKVSGLTSTDFVRVGRDVLDRGDYSGPGGARLLLRDKRLEIAYLEVARGGILRRGLATRSARVAVVTNVAADHLGQYGVNTVEELARAKFAVHRALAEDGVLVLNADDVYVLAEAEQTDANIWWFSLDGEAPQIRAACAAGHCCAWEEAGNIVFFDGHEAVTIAAVANIPVTISGAARHNVRNALAATCVSYAIGIAPEHIAGGLTNFQSDPNDNPGRFNEFSVNGARVFVDFAHNPHSIAAVAETIGGIKAKRRFVLLSHAGDRSDDDIREVTTTALDLKPDYVVAAELEDYLRGRELGEVTELIVETCAQNGVPRDRVLKAGSPSEAVRVIIDMLQPGDVALLLVLSERDKIFELLQG</sequence>
<accession>A0A1X7BQ10</accession>
<dbReference type="PANTHER" id="PTHR23135:SF18">
    <property type="entry name" value="CYANOPHYCIN SYNTHETASE"/>
    <property type="match status" value="1"/>
</dbReference>
<proteinExistence type="predicted"/>
<feature type="domain" description="Mur ligase C-terminal" evidence="1">
    <location>
        <begin position="437"/>
        <end position="565"/>
    </location>
</feature>
<dbReference type="GO" id="GO:0071160">
    <property type="term" value="F:cyanophycin synthetase activity (L-aspartate-adding)"/>
    <property type="evidence" value="ECO:0007669"/>
    <property type="project" value="UniProtKB-EC"/>
</dbReference>
<dbReference type="PANTHER" id="PTHR23135">
    <property type="entry name" value="MUR LIGASE FAMILY MEMBER"/>
    <property type="match status" value="1"/>
</dbReference>
<dbReference type="Gene3D" id="3.90.190.20">
    <property type="entry name" value="Mur ligase, C-terminal domain"/>
    <property type="match status" value="1"/>
</dbReference>
<gene>
    <name evidence="3" type="primary">cphA_1</name>
    <name evidence="3" type="ORF">ROA7745_01498</name>
</gene>
<name>A0A1X7BQ10_9RHOB</name>
<evidence type="ECO:0000313" key="4">
    <source>
        <dbReference type="Proteomes" id="UP000193224"/>
    </source>
</evidence>
<dbReference type="SUPFAM" id="SSF53244">
    <property type="entry name" value="MurD-like peptide ligases, peptide-binding domain"/>
    <property type="match status" value="1"/>
</dbReference>
<dbReference type="Proteomes" id="UP000193224">
    <property type="component" value="Unassembled WGS sequence"/>
</dbReference>
<evidence type="ECO:0000259" key="2">
    <source>
        <dbReference type="Pfam" id="PF08245"/>
    </source>
</evidence>
<evidence type="ECO:0000259" key="1">
    <source>
        <dbReference type="Pfam" id="PF02875"/>
    </source>
</evidence>
<keyword evidence="3" id="KW-0436">Ligase</keyword>
<dbReference type="InterPro" id="IPR036615">
    <property type="entry name" value="Mur_ligase_C_dom_sf"/>
</dbReference>
<dbReference type="Pfam" id="PF08245">
    <property type="entry name" value="Mur_ligase_M"/>
    <property type="match status" value="1"/>
</dbReference>